<keyword evidence="8" id="KW-1185">Reference proteome</keyword>
<dbReference type="PANTHER" id="PTHR45699:SF3">
    <property type="entry name" value="LARGE RIBOSOMAL SUBUNIT PROTEIN UL10"/>
    <property type="match status" value="1"/>
</dbReference>
<dbReference type="InterPro" id="IPR043164">
    <property type="entry name" value="Ribosomal_uL10-like_insert_sf"/>
</dbReference>
<dbReference type="Proteomes" id="UP001648503">
    <property type="component" value="Unassembled WGS sequence"/>
</dbReference>
<evidence type="ECO:0000256" key="1">
    <source>
        <dbReference type="ARBA" id="ARBA00008889"/>
    </source>
</evidence>
<dbReference type="Pfam" id="PF00428">
    <property type="entry name" value="Ribosomal_60s"/>
    <property type="match status" value="1"/>
</dbReference>
<dbReference type="InterPro" id="IPR043141">
    <property type="entry name" value="Ribosomal_uL10-like_sf"/>
</dbReference>
<evidence type="ECO:0000256" key="2">
    <source>
        <dbReference type="ARBA" id="ARBA00022980"/>
    </source>
</evidence>
<evidence type="ECO:0000313" key="7">
    <source>
        <dbReference type="EMBL" id="KAH6586159.1"/>
    </source>
</evidence>
<dbReference type="EMBL" id="JAFCIX010000575">
    <property type="protein sequence ID" value="KAH6586159.1"/>
    <property type="molecule type" value="Genomic_DNA"/>
</dbReference>
<organism evidence="7 8">
    <name type="scientific">Batrachochytrium salamandrivorans</name>
    <dbReference type="NCBI Taxonomy" id="1357716"/>
    <lineage>
        <taxon>Eukaryota</taxon>
        <taxon>Fungi</taxon>
        <taxon>Fungi incertae sedis</taxon>
        <taxon>Chytridiomycota</taxon>
        <taxon>Chytridiomycota incertae sedis</taxon>
        <taxon>Chytridiomycetes</taxon>
        <taxon>Rhizophydiales</taxon>
        <taxon>Rhizophydiales incertae sedis</taxon>
        <taxon>Batrachochytrium</taxon>
    </lineage>
</organism>
<feature type="region of interest" description="Disordered" evidence="5">
    <location>
        <begin position="290"/>
        <end position="317"/>
    </location>
</feature>
<dbReference type="PIRSF" id="PIRSF039087">
    <property type="entry name" value="L10E"/>
    <property type="match status" value="1"/>
</dbReference>
<dbReference type="PANTHER" id="PTHR45699">
    <property type="entry name" value="60S ACIDIC RIBOSOMAL PROTEIN P0"/>
    <property type="match status" value="1"/>
</dbReference>
<dbReference type="CDD" id="cd05795">
    <property type="entry name" value="Ribosomal_P0_L10e"/>
    <property type="match status" value="1"/>
</dbReference>
<reference evidence="7 8" key="1">
    <citation type="submission" date="2021-02" db="EMBL/GenBank/DDBJ databases">
        <title>Variation within the Batrachochytrium salamandrivorans European outbreak.</title>
        <authorList>
            <person name="Kelly M."/>
            <person name="Pasmans F."/>
            <person name="Shea T.P."/>
            <person name="Munoz J.F."/>
            <person name="Carranza S."/>
            <person name="Cuomo C.A."/>
            <person name="Martel A."/>
        </authorList>
    </citation>
    <scope>NUCLEOTIDE SEQUENCE [LARGE SCALE GENOMIC DNA]</scope>
    <source>
        <strain evidence="7 8">AMFP18/2</strain>
    </source>
</reference>
<keyword evidence="2 4" id="KW-0689">Ribosomal protein</keyword>
<dbReference type="Pfam" id="PF17777">
    <property type="entry name" value="RL10P_insert"/>
    <property type="match status" value="1"/>
</dbReference>
<dbReference type="InterPro" id="IPR050323">
    <property type="entry name" value="Ribosomal_protein_uL10"/>
</dbReference>
<feature type="compositionally biased region" description="Low complexity" evidence="5">
    <location>
        <begin position="290"/>
        <end position="299"/>
    </location>
</feature>
<dbReference type="InterPro" id="IPR040637">
    <property type="entry name" value="Ribosomal_uL10-like_insert"/>
</dbReference>
<dbReference type="Gene3D" id="3.90.105.20">
    <property type="match status" value="1"/>
</dbReference>
<evidence type="ECO:0000256" key="3">
    <source>
        <dbReference type="ARBA" id="ARBA00023274"/>
    </source>
</evidence>
<gene>
    <name evidence="7" type="ORF">BASA50_000625</name>
</gene>
<feature type="domain" description="Large ribosomal subunit protein uL10-like insertion" evidence="6">
    <location>
        <begin position="111"/>
        <end position="180"/>
    </location>
</feature>
<accession>A0ABQ8ET45</accession>
<name>A0ABQ8ET45_9FUNG</name>
<comment type="similarity">
    <text evidence="1 4">Belongs to the universal ribosomal protein uL10 family.</text>
</comment>
<keyword evidence="3 4" id="KW-0687">Ribonucleoprotein</keyword>
<evidence type="ECO:0000256" key="4">
    <source>
        <dbReference type="PIRNR" id="PIRNR039087"/>
    </source>
</evidence>
<comment type="caution">
    <text evidence="7">The sequence shown here is derived from an EMBL/GenBank/DDBJ whole genome shotgun (WGS) entry which is preliminary data.</text>
</comment>
<dbReference type="SUPFAM" id="SSF160369">
    <property type="entry name" value="Ribosomal protein L10-like"/>
    <property type="match status" value="1"/>
</dbReference>
<dbReference type="Pfam" id="PF00466">
    <property type="entry name" value="Ribosomal_L10"/>
    <property type="match status" value="1"/>
</dbReference>
<proteinExistence type="inferred from homology"/>
<sequence length="317" mass="33567">MAGGDARTKKENYFSKLNELLTDYNVVFIVNVDNVGSNQMHQIRKSLRGKAVVLMGKNTMVRRALRNAIPENPQFEKLLALVRGNIGFVFTKGDLKEIRDEILSNRVLAPAKAGAIAPINVVVPAGNTGMEPGKTSFFQAIGIATKIARGTIEIISDVEIITAGNKVGASEAQLLNMLNISPFTYGLTIVSIYDNGTVFDTAMLDITDEVLISHVLTGIANVTAVSLALSYPTVASVPHVFINGYKNLLAVGLALEEYTFEASDRIKAILADPSRFAAAPVAAASAAVASSGSSAPAAAAKEESEASDEDMGFGLFD</sequence>
<evidence type="ECO:0000256" key="5">
    <source>
        <dbReference type="SAM" id="MobiDB-lite"/>
    </source>
</evidence>
<dbReference type="InterPro" id="IPR030670">
    <property type="entry name" value="uL10_eukaryotes"/>
</dbReference>
<dbReference type="Gene3D" id="3.30.70.1730">
    <property type="match status" value="1"/>
</dbReference>
<dbReference type="InterPro" id="IPR001790">
    <property type="entry name" value="Ribosomal_uL10"/>
</dbReference>
<protein>
    <recommendedName>
        <fullName evidence="4">60S acidic ribosomal protein P0</fullName>
    </recommendedName>
</protein>
<evidence type="ECO:0000259" key="6">
    <source>
        <dbReference type="Pfam" id="PF17777"/>
    </source>
</evidence>
<evidence type="ECO:0000313" key="8">
    <source>
        <dbReference type="Proteomes" id="UP001648503"/>
    </source>
</evidence>
<comment type="function">
    <text evidence="4">Component of the ribosome, a large ribonucleoprotein complex responsible for the synthesis of proteins in the cell. The small ribosomal subunit (SSU) binds messenger RNAs (mRNAs) and translates the encoded message by selecting cognate aminoacyl-transfer RNA (tRNA) molecules. The large subunit (LSU) contains the ribosomal catalytic site termed the peptidyl transferase center (PTC), which catalyzes the formation of peptide bonds, thereby polymerizing the amino acids delivered by tRNAs into a polypeptide chain. The nascent polypeptides leave the ribosome through a tunnel in the LSU and interact with protein factors that function in enzymatic processing, targeting, and the membrane insertion of nascent chains at the exit of the ribosomal tunnel. uL10 forms part of the P stalk that participates in recruiting G proteins to the ribosome.</text>
</comment>